<keyword evidence="4" id="KW-1185">Reference proteome</keyword>
<evidence type="ECO:0000313" key="3">
    <source>
        <dbReference type="EMBL" id="QFI55878.1"/>
    </source>
</evidence>
<organism evidence="3 4">
    <name type="scientific">Aeromonas simiae</name>
    <dbReference type="NCBI Taxonomy" id="218936"/>
    <lineage>
        <taxon>Bacteria</taxon>
        <taxon>Pseudomonadati</taxon>
        <taxon>Pseudomonadota</taxon>
        <taxon>Gammaproteobacteria</taxon>
        <taxon>Aeromonadales</taxon>
        <taxon>Aeromonadaceae</taxon>
        <taxon>Aeromonas</taxon>
    </lineage>
</organism>
<reference evidence="3 4" key="1">
    <citation type="submission" date="2019-05" db="EMBL/GenBank/DDBJ databases">
        <title>OXA-830, a novel chromosomally encoded expanded-spectrum class D beta-lactamase in Aeromonas simiae.</title>
        <authorList>
            <person name="Zhou W."/>
            <person name="Chen Q."/>
        </authorList>
    </citation>
    <scope>NUCLEOTIDE SEQUENCE [LARGE SCALE GENOMIC DNA]</scope>
    <source>
        <strain evidence="3 4">A6</strain>
    </source>
</reference>
<evidence type="ECO:0000256" key="1">
    <source>
        <dbReference type="ARBA" id="ARBA00022795"/>
    </source>
</evidence>
<keyword evidence="3" id="KW-0378">Hydrolase</keyword>
<name>A0A5J6X106_9GAMM</name>
<dbReference type="InterPro" id="IPR019301">
    <property type="entry name" value="Flagellar_prot_FlgJ_N"/>
</dbReference>
<gene>
    <name evidence="3" type="ORF">FE240_14995</name>
</gene>
<dbReference type="AlphaFoldDB" id="A0A5J6X106"/>
<evidence type="ECO:0000259" key="2">
    <source>
        <dbReference type="Pfam" id="PF10135"/>
    </source>
</evidence>
<dbReference type="RefSeq" id="WP_193002052.1">
    <property type="nucleotide sequence ID" value="NZ_CP040449.1"/>
</dbReference>
<proteinExistence type="predicted"/>
<dbReference type="KEGG" id="asim:FE240_14995"/>
<dbReference type="EMBL" id="CP040449">
    <property type="protein sequence ID" value="QFI55878.1"/>
    <property type="molecule type" value="Genomic_DNA"/>
</dbReference>
<sequence length="132" mass="14826">MTRITAHEPTFYQDVGELQKIKANPDQRAALETVANQFEVNFLQSVLKHMRAASDALQDDEDKLIRGNELYRDMYDSQLSMSLVKRGGFGIAEQMVRQLDTGLKNSAQVVAPNEEPVAALQQPLTHPVRNES</sequence>
<dbReference type="Pfam" id="PF10135">
    <property type="entry name" value="Rod-binding"/>
    <property type="match status" value="1"/>
</dbReference>
<dbReference type="GO" id="GO:0016787">
    <property type="term" value="F:hydrolase activity"/>
    <property type="evidence" value="ECO:0007669"/>
    <property type="project" value="UniProtKB-KW"/>
</dbReference>
<feature type="domain" description="Flagellar protein FlgJ N-terminal" evidence="2">
    <location>
        <begin position="48"/>
        <end position="98"/>
    </location>
</feature>
<protein>
    <submittedName>
        <fullName evidence="3">Peptidoglycan hydrolase</fullName>
    </submittedName>
</protein>
<dbReference type="Proteomes" id="UP000594034">
    <property type="component" value="Chromosome"/>
</dbReference>
<keyword evidence="1" id="KW-1005">Bacterial flagellum biogenesis</keyword>
<dbReference type="GO" id="GO:0044781">
    <property type="term" value="P:bacterial-type flagellum organization"/>
    <property type="evidence" value="ECO:0007669"/>
    <property type="project" value="UniProtKB-KW"/>
</dbReference>
<accession>A0A5J6X106</accession>
<evidence type="ECO:0000313" key="4">
    <source>
        <dbReference type="Proteomes" id="UP000594034"/>
    </source>
</evidence>